<evidence type="ECO:0000313" key="3">
    <source>
        <dbReference type="EMBL" id="KAA8492131.1"/>
    </source>
</evidence>
<keyword evidence="2" id="KW-0472">Membrane</keyword>
<keyword evidence="2" id="KW-1133">Transmembrane helix</keyword>
<evidence type="ECO:0000256" key="1">
    <source>
        <dbReference type="SAM" id="MobiDB-lite"/>
    </source>
</evidence>
<feature type="compositionally biased region" description="Polar residues" evidence="1">
    <location>
        <begin position="15"/>
        <end position="29"/>
    </location>
</feature>
<gene>
    <name evidence="3" type="ORF">FVE85_3569</name>
</gene>
<dbReference type="SUPFAM" id="SSF53448">
    <property type="entry name" value="Nucleotide-diphospho-sugar transferases"/>
    <property type="match status" value="1"/>
</dbReference>
<proteinExistence type="predicted"/>
<evidence type="ECO:0000256" key="2">
    <source>
        <dbReference type="SAM" id="Phobius"/>
    </source>
</evidence>
<protein>
    <submittedName>
        <fullName evidence="3">Uncharacterized protein</fullName>
    </submittedName>
</protein>
<sequence length="917" mass="101781">MEEGGQSRSGMAELESNSPSHPQQISSVMSDHEAAFDQTSADATGNGGLVQHTGMGSAEHVLHQEEHPQQWREREHSHPLNEYQQLRNWQHQEELVATHAGGRQPGGPHQTNAGIAPFQLHHHPNRARSHANGPAYLREHDLVDGDLVQYTLAIVKEAGKTRWFTFLGILLAIVYAAWLTASDERLIHPALDRSVQVLDHAHDGTRPIDASLTMNMDSFGADGELGGLGEAGSTEFPVDAVKMAGAQCKMALPGLTLILPYRNQPGAIEENLEKWMAVKDVYRVILIDWSSEPPLEEHPLLQGSTNAAIDLGRLLILRVQDEIEFAYSRAYNLGVLFTCTEYMMMANLRHVVDEGIIRTLAPSVFDSAHPRTVALHPRDIYMTPHMMMSASYPPARDFLASIYILRVTLFLDTGGFNEHFYRHIWADADFRRRIGIELNVEQTVLASSDVNIVYDQAWITRHLYFEASFDQHWRSHYGDSLFLVPEDGIRSPDYSVLALTHRGEPQSRTPMLTLKANSRARNFRASLEEENPEYLGYRDMKLLQALATSYMLPRELLAEVSLVANLEWLLMRAYSLHTTDVRDLEPNTIRILVVLPTSSSLSSPRAARSRTTNLGSYLLSLAQAFAYAKEHGMLPVFLWTTGAESPAGSTVARHFQELFEFDGSLVQHERVMAMQLGKTNKTAHLLKSITNSMATGRKALKELSVFHDLPESPPEGLGFVWMNDQPGVLERSVSARAVRDALMDLVPVARIQDKLVERFGSDADLSMKYAFYVECLPADDDCVRTLRNQADAIAAFVEANVEAEEKAYFAGHASGSGAFGAALCSKWGARGVCFANDDAKCHEVLQSRPKANANDAMAAECNDIELVNLLSLARADTVIGSANSSYLLAAQLLSVGFMDEVEYPRKPLRTANTMPAS</sequence>
<keyword evidence="2" id="KW-0812">Transmembrane</keyword>
<dbReference type="EMBL" id="VRMN01000010">
    <property type="protein sequence ID" value="KAA8492131.1"/>
    <property type="molecule type" value="Genomic_DNA"/>
</dbReference>
<comment type="caution">
    <text evidence="3">The sequence shown here is derived from an EMBL/GenBank/DDBJ whole genome shotgun (WGS) entry which is preliminary data.</text>
</comment>
<dbReference type="Gene3D" id="3.90.550.10">
    <property type="entry name" value="Spore Coat Polysaccharide Biosynthesis Protein SpsA, Chain A"/>
    <property type="match status" value="1"/>
</dbReference>
<dbReference type="InterPro" id="IPR029044">
    <property type="entry name" value="Nucleotide-diphossugar_trans"/>
</dbReference>
<keyword evidence="4" id="KW-1185">Reference proteome</keyword>
<organism evidence="3 4">
    <name type="scientific">Porphyridium purpureum</name>
    <name type="common">Red alga</name>
    <name type="synonym">Porphyridium cruentum</name>
    <dbReference type="NCBI Taxonomy" id="35688"/>
    <lineage>
        <taxon>Eukaryota</taxon>
        <taxon>Rhodophyta</taxon>
        <taxon>Bangiophyceae</taxon>
        <taxon>Porphyridiales</taxon>
        <taxon>Porphyridiaceae</taxon>
        <taxon>Porphyridium</taxon>
    </lineage>
</organism>
<name>A0A5J4YKX8_PORPP</name>
<dbReference type="Proteomes" id="UP000324585">
    <property type="component" value="Unassembled WGS sequence"/>
</dbReference>
<feature type="region of interest" description="Disordered" evidence="1">
    <location>
        <begin position="1"/>
        <end position="34"/>
    </location>
</feature>
<feature type="transmembrane region" description="Helical" evidence="2">
    <location>
        <begin position="163"/>
        <end position="181"/>
    </location>
</feature>
<reference evidence="4" key="1">
    <citation type="journal article" date="2019" name="Nat. Commun.">
        <title>Expansion of phycobilisome linker gene families in mesophilic red algae.</title>
        <authorList>
            <person name="Lee J."/>
            <person name="Kim D."/>
            <person name="Bhattacharya D."/>
            <person name="Yoon H.S."/>
        </authorList>
    </citation>
    <scope>NUCLEOTIDE SEQUENCE [LARGE SCALE GENOMIC DNA]</scope>
    <source>
        <strain evidence="4">CCMP 1328</strain>
    </source>
</reference>
<dbReference type="AlphaFoldDB" id="A0A5J4YKX8"/>
<evidence type="ECO:0000313" key="4">
    <source>
        <dbReference type="Proteomes" id="UP000324585"/>
    </source>
</evidence>
<accession>A0A5J4YKX8</accession>